<evidence type="ECO:0000313" key="8">
    <source>
        <dbReference type="EMBL" id="SGZ40043.1"/>
    </source>
</evidence>
<feature type="transmembrane region" description="Helical" evidence="7">
    <location>
        <begin position="287"/>
        <end position="304"/>
    </location>
</feature>
<dbReference type="EMBL" id="FQNF01000037">
    <property type="protein sequence ID" value="SGZ40043.1"/>
    <property type="molecule type" value="Genomic_DNA"/>
</dbReference>
<dbReference type="GO" id="GO:0030026">
    <property type="term" value="P:intracellular manganese ion homeostasis"/>
    <property type="evidence" value="ECO:0007669"/>
    <property type="project" value="EnsemblFungi"/>
</dbReference>
<feature type="region of interest" description="Disordered" evidence="6">
    <location>
        <begin position="1"/>
        <end position="44"/>
    </location>
</feature>
<evidence type="ECO:0000256" key="6">
    <source>
        <dbReference type="SAM" id="MobiDB-lite"/>
    </source>
</evidence>
<dbReference type="GO" id="GO:1990461">
    <property type="term" value="P:detoxification of iron ion"/>
    <property type="evidence" value="ECO:0007669"/>
    <property type="project" value="EnsemblFungi"/>
</dbReference>
<feature type="transmembrane region" description="Helical" evidence="7">
    <location>
        <begin position="218"/>
        <end position="238"/>
    </location>
</feature>
<dbReference type="OrthoDB" id="73465at2759"/>
<keyword evidence="9" id="KW-1185">Reference proteome</keyword>
<dbReference type="Pfam" id="PF01988">
    <property type="entry name" value="VIT1"/>
    <property type="match status" value="1"/>
</dbReference>
<dbReference type="GO" id="GO:0005794">
    <property type="term" value="C:Golgi apparatus"/>
    <property type="evidence" value="ECO:0007669"/>
    <property type="project" value="EnsemblFungi"/>
</dbReference>
<feature type="transmembrane region" description="Helical" evidence="7">
    <location>
        <begin position="107"/>
        <end position="130"/>
    </location>
</feature>
<evidence type="ECO:0000256" key="7">
    <source>
        <dbReference type="SAM" id="Phobius"/>
    </source>
</evidence>
<dbReference type="AlphaFoldDB" id="A0A1L0B4T2"/>
<evidence type="ECO:0000256" key="5">
    <source>
        <dbReference type="ARBA" id="ARBA00023136"/>
    </source>
</evidence>
<feature type="transmembrane region" description="Helical" evidence="7">
    <location>
        <begin position="80"/>
        <end position="101"/>
    </location>
</feature>
<dbReference type="InterPro" id="IPR008217">
    <property type="entry name" value="Ccc1_fam"/>
</dbReference>
<evidence type="ECO:0000256" key="3">
    <source>
        <dbReference type="ARBA" id="ARBA00022692"/>
    </source>
</evidence>
<reference evidence="9" key="1">
    <citation type="submission" date="2016-11" db="EMBL/GenBank/DDBJ databases">
        <authorList>
            <person name="Guldener U."/>
        </authorList>
    </citation>
    <scope>NUCLEOTIDE SEQUENCE [LARGE SCALE GENOMIC DNA]</scope>
</reference>
<dbReference type="GO" id="GO:0006874">
    <property type="term" value="P:intracellular calcium ion homeostasis"/>
    <property type="evidence" value="ECO:0007669"/>
    <property type="project" value="EnsemblFungi"/>
</dbReference>
<dbReference type="VEuPathDB" id="FungiDB:HGUI_02243"/>
<evidence type="ECO:0000256" key="2">
    <source>
        <dbReference type="ARBA" id="ARBA00007049"/>
    </source>
</evidence>
<dbReference type="Proteomes" id="UP000183365">
    <property type="component" value="Unassembled WGS sequence"/>
</dbReference>
<dbReference type="CDD" id="cd02435">
    <property type="entry name" value="CCC1"/>
    <property type="match status" value="1"/>
</dbReference>
<dbReference type="PANTHER" id="PTHR31851">
    <property type="entry name" value="FE(2+)/MN(2+) TRANSPORTER PCL1"/>
    <property type="match status" value="1"/>
</dbReference>
<dbReference type="GO" id="GO:0005384">
    <property type="term" value="F:manganese ion transmembrane transporter activity"/>
    <property type="evidence" value="ECO:0007669"/>
    <property type="project" value="EnsemblFungi"/>
</dbReference>
<organism evidence="8 9">
    <name type="scientific">Hanseniaspora guilliermondii</name>
    <dbReference type="NCBI Taxonomy" id="56406"/>
    <lineage>
        <taxon>Eukaryota</taxon>
        <taxon>Fungi</taxon>
        <taxon>Dikarya</taxon>
        <taxon>Ascomycota</taxon>
        <taxon>Saccharomycotina</taxon>
        <taxon>Saccharomycetes</taxon>
        <taxon>Saccharomycodales</taxon>
        <taxon>Saccharomycodaceae</taxon>
        <taxon>Hanseniaspora</taxon>
    </lineage>
</organism>
<evidence type="ECO:0000256" key="4">
    <source>
        <dbReference type="ARBA" id="ARBA00022989"/>
    </source>
</evidence>
<dbReference type="GO" id="GO:0000329">
    <property type="term" value="C:fungal-type vacuole membrane"/>
    <property type="evidence" value="ECO:0007669"/>
    <property type="project" value="EnsemblFungi"/>
</dbReference>
<gene>
    <name evidence="8" type="ORF">HGUI_02243</name>
</gene>
<keyword evidence="4 7" id="KW-1133">Transmembrane helix</keyword>
<proteinExistence type="inferred from homology"/>
<sequence length="309" mass="34067">MSEQTPLVSNNNNNNNRYESIKLPTNNIQNSGNTSSNDQPHLSNNKYINVDEESLQVVPQQKSVMDKLVDKVDPRVMSDLIIGLSDGLTVPFALTAGLSSLGDSKLVLLGGFAELISGTISMGLGGYLGAKSEEDYYKSEVKIEKQKFYDTTNNSNENSSVNEEILHEIEDILADINPNFKEDTILQFMRDLSQEPEKMVDFVIKYGKGLEEPDENRAYISALTIGAGYLSGGMIPLLPYFFTKHVGTGLIYSVIIMLITLFIFGYVKTILTMSDAATLEKKIKEGFQMILVGSIAAGSAWFFVKVLDG</sequence>
<evidence type="ECO:0000256" key="1">
    <source>
        <dbReference type="ARBA" id="ARBA00004127"/>
    </source>
</evidence>
<name>A0A1L0B4T2_9ASCO</name>
<keyword evidence="5 7" id="KW-0472">Membrane</keyword>
<evidence type="ECO:0000313" key="9">
    <source>
        <dbReference type="Proteomes" id="UP000183365"/>
    </source>
</evidence>
<dbReference type="GO" id="GO:0015093">
    <property type="term" value="F:ferrous iron transmembrane transporter activity"/>
    <property type="evidence" value="ECO:0007669"/>
    <property type="project" value="EnsemblFungi"/>
</dbReference>
<accession>A0A1L0B4T2</accession>
<keyword evidence="3 7" id="KW-0812">Transmembrane</keyword>
<protein>
    <submittedName>
        <fullName evidence="8">Related to Protein CCC1</fullName>
    </submittedName>
</protein>
<feature type="compositionally biased region" description="Polar residues" evidence="6">
    <location>
        <begin position="23"/>
        <end position="44"/>
    </location>
</feature>
<comment type="similarity">
    <text evidence="2">Belongs to the CCC1 family.</text>
</comment>
<feature type="transmembrane region" description="Helical" evidence="7">
    <location>
        <begin position="250"/>
        <end position="267"/>
    </location>
</feature>
<comment type="subcellular location">
    <subcellularLocation>
        <location evidence="1">Endomembrane system</location>
        <topology evidence="1">Multi-pass membrane protein</topology>
    </subcellularLocation>
</comment>
<dbReference type="GO" id="GO:0006879">
    <property type="term" value="P:intracellular iron ion homeostasis"/>
    <property type="evidence" value="ECO:0007669"/>
    <property type="project" value="EnsemblFungi"/>
</dbReference>